<dbReference type="Proteomes" id="UP001501207">
    <property type="component" value="Unassembled WGS sequence"/>
</dbReference>
<keyword evidence="1" id="KW-0812">Transmembrane</keyword>
<keyword evidence="3" id="KW-1185">Reference proteome</keyword>
<evidence type="ECO:0000256" key="1">
    <source>
        <dbReference type="SAM" id="Phobius"/>
    </source>
</evidence>
<evidence type="ECO:0000313" key="3">
    <source>
        <dbReference type="Proteomes" id="UP001501207"/>
    </source>
</evidence>
<dbReference type="EMBL" id="BAABFN010000001">
    <property type="protein sequence ID" value="GAA4302102.1"/>
    <property type="molecule type" value="Genomic_DNA"/>
</dbReference>
<reference evidence="3" key="1">
    <citation type="journal article" date="2019" name="Int. J. Syst. Evol. Microbiol.">
        <title>The Global Catalogue of Microorganisms (GCM) 10K type strain sequencing project: providing services to taxonomists for standard genome sequencing and annotation.</title>
        <authorList>
            <consortium name="The Broad Institute Genomics Platform"/>
            <consortium name="The Broad Institute Genome Sequencing Center for Infectious Disease"/>
            <person name="Wu L."/>
            <person name="Ma J."/>
        </authorList>
    </citation>
    <scope>NUCLEOTIDE SEQUENCE [LARGE SCALE GENOMIC DNA]</scope>
    <source>
        <strain evidence="3">JCM 17664</strain>
    </source>
</reference>
<comment type="caution">
    <text evidence="2">The sequence shown here is derived from an EMBL/GenBank/DDBJ whole genome shotgun (WGS) entry which is preliminary data.</text>
</comment>
<gene>
    <name evidence="2" type="ORF">GCM10023143_04290</name>
</gene>
<keyword evidence="1" id="KW-1133">Transmembrane helix</keyword>
<dbReference type="InterPro" id="IPR007060">
    <property type="entry name" value="FtsL/DivIC"/>
</dbReference>
<feature type="transmembrane region" description="Helical" evidence="1">
    <location>
        <begin position="12"/>
        <end position="28"/>
    </location>
</feature>
<dbReference type="Pfam" id="PF04977">
    <property type="entry name" value="DivIC"/>
    <property type="match status" value="1"/>
</dbReference>
<proteinExistence type="predicted"/>
<organism evidence="2 3">
    <name type="scientific">Compostibacter hankyongensis</name>
    <dbReference type="NCBI Taxonomy" id="1007089"/>
    <lineage>
        <taxon>Bacteria</taxon>
        <taxon>Pseudomonadati</taxon>
        <taxon>Bacteroidota</taxon>
        <taxon>Chitinophagia</taxon>
        <taxon>Chitinophagales</taxon>
        <taxon>Chitinophagaceae</taxon>
        <taxon>Compostibacter</taxon>
    </lineage>
</organism>
<evidence type="ECO:0000313" key="2">
    <source>
        <dbReference type="EMBL" id="GAA4302102.1"/>
    </source>
</evidence>
<protein>
    <submittedName>
        <fullName evidence="2">Septum formation initiator family protein</fullName>
    </submittedName>
</protein>
<dbReference type="RefSeq" id="WP_344974588.1">
    <property type="nucleotide sequence ID" value="NZ_BAABFN010000001.1"/>
</dbReference>
<sequence>MRKFARLLRNKYIIATVAFAVWMIFFDRNDLITQVRYRAQLYELQQKKDYLLNEISQTEKERQELLSSPEKQEKFAREKYFMKKDGEDLFVITAAPQEEDKK</sequence>
<name>A0ABP8FES8_9BACT</name>
<keyword evidence="1" id="KW-0472">Membrane</keyword>
<accession>A0ABP8FES8</accession>